<dbReference type="EMBL" id="JAQQWI010000007">
    <property type="protein sequence ID" value="KAK8027396.1"/>
    <property type="molecule type" value="Genomic_DNA"/>
</dbReference>
<protein>
    <submittedName>
        <fullName evidence="2">Uncharacterized protein</fullName>
    </submittedName>
</protein>
<feature type="region of interest" description="Disordered" evidence="1">
    <location>
        <begin position="27"/>
        <end position="51"/>
    </location>
</feature>
<sequence length="96" mass="10566">MPLGADAAHDVEVARSQLQVTVSIRHGGCGQGTDRASKQASSSSSSSSVLKCRSGYTHTNTLTYARRPASVSGRQRVNRKWRFIDALFTWLTWEKP</sequence>
<evidence type="ECO:0000256" key="1">
    <source>
        <dbReference type="SAM" id="MobiDB-lite"/>
    </source>
</evidence>
<evidence type="ECO:0000313" key="2">
    <source>
        <dbReference type="EMBL" id="KAK8027396.1"/>
    </source>
</evidence>
<comment type="caution">
    <text evidence="2">The sequence shown here is derived from an EMBL/GenBank/DDBJ whole genome shotgun (WGS) entry which is preliminary data.</text>
</comment>
<reference evidence="2 3" key="1">
    <citation type="submission" date="2023-01" db="EMBL/GenBank/DDBJ databases">
        <title>Analysis of 21 Apiospora genomes using comparative genomics revels a genus with tremendous synthesis potential of carbohydrate active enzymes and secondary metabolites.</title>
        <authorList>
            <person name="Sorensen T."/>
        </authorList>
    </citation>
    <scope>NUCLEOTIDE SEQUENCE [LARGE SCALE GENOMIC DNA]</scope>
    <source>
        <strain evidence="2 3">CBS 20057</strain>
    </source>
</reference>
<gene>
    <name evidence="2" type="ORF">PG991_004452</name>
</gene>
<dbReference type="Proteomes" id="UP001396898">
    <property type="component" value="Unassembled WGS sequence"/>
</dbReference>
<keyword evidence="3" id="KW-1185">Reference proteome</keyword>
<proteinExistence type="predicted"/>
<accession>A0ABR1S6I2</accession>
<evidence type="ECO:0000313" key="3">
    <source>
        <dbReference type="Proteomes" id="UP001396898"/>
    </source>
</evidence>
<name>A0ABR1S6I2_9PEZI</name>
<organism evidence="2 3">
    <name type="scientific">Apiospora marii</name>
    <dbReference type="NCBI Taxonomy" id="335849"/>
    <lineage>
        <taxon>Eukaryota</taxon>
        <taxon>Fungi</taxon>
        <taxon>Dikarya</taxon>
        <taxon>Ascomycota</taxon>
        <taxon>Pezizomycotina</taxon>
        <taxon>Sordariomycetes</taxon>
        <taxon>Xylariomycetidae</taxon>
        <taxon>Amphisphaeriales</taxon>
        <taxon>Apiosporaceae</taxon>
        <taxon>Apiospora</taxon>
    </lineage>
</organism>